<sequence length="337" mass="36991">MDHPKFVIEASEAETMAEKLGLKSVLHLLPTIVRSSQKLSRVPISNFAVAAAGLCADGRIFVGVNLEFPGLPLHHSVHAEQFLITNLSLYPQTRLKNVVVSAYPCGHCRQFLQEIRGAPNIQILVLQNDGDNDKLDQINGCPDDDRDASFKPLSYFLPHRFGPDDLLDKDVPLILEAQENSLVLDADEINENGNLCNGFSALEERELVSAALEAANRSHAPYSGCPSGVALIDDQGQIYKGSYMESAAYNPSMGPAQAAVIAYVAAGRGGGYEKIVGSVLVEKQGAVVKQEDTVRRLYPYKYYCKQNIFYKHFIGLNVSGNYCYIKDSGNYMIRSSI</sequence>
<dbReference type="PROSITE" id="PS00903">
    <property type="entry name" value="CYT_DCMP_DEAMINASES_1"/>
    <property type="match status" value="1"/>
</dbReference>
<dbReference type="GO" id="GO:0008270">
    <property type="term" value="F:zinc ion binding"/>
    <property type="evidence" value="ECO:0007669"/>
    <property type="project" value="InterPro"/>
</dbReference>
<dbReference type="InterPro" id="IPR002125">
    <property type="entry name" value="CMP_dCMP_dom"/>
</dbReference>
<dbReference type="GO" id="GO:0005829">
    <property type="term" value="C:cytosol"/>
    <property type="evidence" value="ECO:0007669"/>
    <property type="project" value="UniProtKB-ARBA"/>
</dbReference>
<dbReference type="InterPro" id="IPR016193">
    <property type="entry name" value="Cytidine_deaminase-like"/>
</dbReference>
<dbReference type="GO" id="GO:0004126">
    <property type="term" value="F:cytidine deaminase activity"/>
    <property type="evidence" value="ECO:0007669"/>
    <property type="project" value="UniProtKB-EC"/>
</dbReference>
<comment type="similarity">
    <text evidence="1">Belongs to the cytidine and deoxycytidylate deaminase family.</text>
</comment>
<dbReference type="PIRSF" id="PIRSF006334">
    <property type="entry name" value="Cdd_plus_pseudo"/>
    <property type="match status" value="1"/>
</dbReference>
<dbReference type="GO" id="GO:0046135">
    <property type="term" value="P:pyrimidine nucleoside catabolic process"/>
    <property type="evidence" value="ECO:0007669"/>
    <property type="project" value="UniProtKB-ARBA"/>
</dbReference>
<evidence type="ECO:0000256" key="1">
    <source>
        <dbReference type="ARBA" id="ARBA00006576"/>
    </source>
</evidence>
<dbReference type="InterPro" id="IPR013171">
    <property type="entry name" value="Cyd/dCyd_deaminase_Zn-bd"/>
</dbReference>
<evidence type="ECO:0000256" key="3">
    <source>
        <dbReference type="ARBA" id="ARBA00012783"/>
    </source>
</evidence>
<keyword evidence="12" id="KW-1185">Reference proteome</keyword>
<evidence type="ECO:0000256" key="4">
    <source>
        <dbReference type="ARBA" id="ARBA00022723"/>
    </source>
</evidence>
<evidence type="ECO:0000313" key="11">
    <source>
        <dbReference type="EMBL" id="KAJ8452127.1"/>
    </source>
</evidence>
<keyword evidence="5" id="KW-0378">Hydrolase</keyword>
<proteinExistence type="inferred from homology"/>
<dbReference type="AlphaFoldDB" id="A0A9Q1QRR6"/>
<evidence type="ECO:0000256" key="7">
    <source>
        <dbReference type="PIRSR" id="PIRSR006334-1"/>
    </source>
</evidence>
<evidence type="ECO:0000256" key="5">
    <source>
        <dbReference type="ARBA" id="ARBA00022801"/>
    </source>
</evidence>
<dbReference type="InterPro" id="IPR006263">
    <property type="entry name" value="Cyt_deam_dimer"/>
</dbReference>
<dbReference type="FunFam" id="3.40.140.10:FF:000006">
    <property type="entry name" value="Cytidine deaminase"/>
    <property type="match status" value="1"/>
</dbReference>
<evidence type="ECO:0000256" key="9">
    <source>
        <dbReference type="PIRSR" id="PIRSR006334-3"/>
    </source>
</evidence>
<dbReference type="InterPro" id="IPR016192">
    <property type="entry name" value="APOBEC/CMP_deaminase_Zn-bd"/>
</dbReference>
<dbReference type="Gene3D" id="3.40.140.10">
    <property type="entry name" value="Cytidine Deaminase, domain 2"/>
    <property type="match status" value="2"/>
</dbReference>
<dbReference type="InterPro" id="IPR050202">
    <property type="entry name" value="Cyt/Deoxycyt_deaminase"/>
</dbReference>
<feature type="binding site" evidence="9">
    <location>
        <position position="108"/>
    </location>
    <ligand>
        <name>Zn(2+)</name>
        <dbReference type="ChEBI" id="CHEBI:29105"/>
        <note>catalytic</note>
    </ligand>
</feature>
<dbReference type="PROSITE" id="PS51747">
    <property type="entry name" value="CYT_DCMP_DEAMINASES_2"/>
    <property type="match status" value="2"/>
</dbReference>
<comment type="cofactor">
    <cofactor evidence="9">
        <name>Zn(2+)</name>
        <dbReference type="ChEBI" id="CHEBI:29105"/>
    </cofactor>
    <text evidence="9">Binds 1 zinc ion.</text>
</comment>
<dbReference type="OrthoDB" id="414540at2759"/>
<evidence type="ECO:0000313" key="12">
    <source>
        <dbReference type="Proteomes" id="UP001153076"/>
    </source>
</evidence>
<gene>
    <name evidence="11" type="ORF">Cgig2_016708</name>
</gene>
<dbReference type="EMBL" id="JAKOGI010000006">
    <property type="protein sequence ID" value="KAJ8452127.1"/>
    <property type="molecule type" value="Genomic_DNA"/>
</dbReference>
<comment type="subunit">
    <text evidence="2">Homodimer.</text>
</comment>
<dbReference type="SUPFAM" id="SSF53927">
    <property type="entry name" value="Cytidine deaminase-like"/>
    <property type="match status" value="2"/>
</dbReference>
<evidence type="ECO:0000259" key="10">
    <source>
        <dbReference type="PROSITE" id="PS51747"/>
    </source>
</evidence>
<feature type="domain" description="CMP/dCMP-type deaminase" evidence="10">
    <location>
        <begin position="202"/>
        <end position="317"/>
    </location>
</feature>
<dbReference type="PANTHER" id="PTHR11644">
    <property type="entry name" value="CYTIDINE DEAMINASE"/>
    <property type="match status" value="1"/>
</dbReference>
<feature type="binding site" evidence="9">
    <location>
        <position position="78"/>
    </location>
    <ligand>
        <name>Zn(2+)</name>
        <dbReference type="ChEBI" id="CHEBI:29105"/>
        <note>catalytic</note>
    </ligand>
</feature>
<dbReference type="PANTHER" id="PTHR11644:SF2">
    <property type="entry name" value="CYTIDINE DEAMINASE"/>
    <property type="match status" value="1"/>
</dbReference>
<feature type="binding site" evidence="9">
    <location>
        <position position="105"/>
    </location>
    <ligand>
        <name>Zn(2+)</name>
        <dbReference type="ChEBI" id="CHEBI:29105"/>
        <note>catalytic</note>
    </ligand>
</feature>
<dbReference type="NCBIfam" id="TIGR01355">
    <property type="entry name" value="cyt_deam_dimer"/>
    <property type="match status" value="1"/>
</dbReference>
<name>A0A9Q1QRR6_9CARY</name>
<organism evidence="11 12">
    <name type="scientific">Carnegiea gigantea</name>
    <dbReference type="NCBI Taxonomy" id="171969"/>
    <lineage>
        <taxon>Eukaryota</taxon>
        <taxon>Viridiplantae</taxon>
        <taxon>Streptophyta</taxon>
        <taxon>Embryophyta</taxon>
        <taxon>Tracheophyta</taxon>
        <taxon>Spermatophyta</taxon>
        <taxon>Magnoliopsida</taxon>
        <taxon>eudicotyledons</taxon>
        <taxon>Gunneridae</taxon>
        <taxon>Pentapetalae</taxon>
        <taxon>Caryophyllales</taxon>
        <taxon>Cactineae</taxon>
        <taxon>Cactaceae</taxon>
        <taxon>Cactoideae</taxon>
        <taxon>Echinocereeae</taxon>
        <taxon>Carnegiea</taxon>
    </lineage>
</organism>
<evidence type="ECO:0000256" key="6">
    <source>
        <dbReference type="ARBA" id="ARBA00022833"/>
    </source>
</evidence>
<feature type="binding site" evidence="8">
    <location>
        <begin position="65"/>
        <end position="67"/>
    </location>
    <ligand>
        <name>substrate</name>
    </ligand>
</feature>
<feature type="domain" description="CMP/dCMP-type deaminase" evidence="10">
    <location>
        <begin position="24"/>
        <end position="143"/>
    </location>
</feature>
<accession>A0A9Q1QRR6</accession>
<feature type="active site" description="Proton donor" evidence="7">
    <location>
        <position position="80"/>
    </location>
</feature>
<protein>
    <recommendedName>
        <fullName evidence="3">cytidine deaminase</fullName>
        <ecNumber evidence="3">3.5.4.5</ecNumber>
    </recommendedName>
</protein>
<dbReference type="CDD" id="cd01283">
    <property type="entry name" value="cytidine_deaminase"/>
    <property type="match status" value="2"/>
</dbReference>
<keyword evidence="6 9" id="KW-0862">Zinc</keyword>
<evidence type="ECO:0000256" key="8">
    <source>
        <dbReference type="PIRSR" id="PIRSR006334-2"/>
    </source>
</evidence>
<reference evidence="11" key="1">
    <citation type="submission" date="2022-04" db="EMBL/GenBank/DDBJ databases">
        <title>Carnegiea gigantea Genome sequencing and assembly v2.</title>
        <authorList>
            <person name="Copetti D."/>
            <person name="Sanderson M.J."/>
            <person name="Burquez A."/>
            <person name="Wojciechowski M.F."/>
        </authorList>
    </citation>
    <scope>NUCLEOTIDE SEQUENCE</scope>
    <source>
        <strain evidence="11">SGP5-SGP5p</strain>
        <tissue evidence="11">Aerial part</tissue>
    </source>
</reference>
<dbReference type="Proteomes" id="UP001153076">
    <property type="component" value="Unassembled WGS sequence"/>
</dbReference>
<dbReference type="Pfam" id="PF00383">
    <property type="entry name" value="dCMP_cyt_deam_1"/>
    <property type="match status" value="1"/>
</dbReference>
<dbReference type="GO" id="GO:0042803">
    <property type="term" value="F:protein homodimerization activity"/>
    <property type="evidence" value="ECO:0007669"/>
    <property type="project" value="UniProtKB-ARBA"/>
</dbReference>
<dbReference type="FunFam" id="3.40.140.10:FF:000041">
    <property type="entry name" value="Cytidine deaminase"/>
    <property type="match status" value="1"/>
</dbReference>
<keyword evidence="4 9" id="KW-0479">Metal-binding</keyword>
<evidence type="ECO:0000256" key="2">
    <source>
        <dbReference type="ARBA" id="ARBA00011738"/>
    </source>
</evidence>
<dbReference type="Pfam" id="PF08211">
    <property type="entry name" value="dCMP_cyt_deam_2"/>
    <property type="match status" value="1"/>
</dbReference>
<dbReference type="EC" id="3.5.4.5" evidence="3"/>
<comment type="caution">
    <text evidence="11">The sequence shown here is derived from an EMBL/GenBank/DDBJ whole genome shotgun (WGS) entry which is preliminary data.</text>
</comment>